<dbReference type="PANTHER" id="PTHR37828">
    <property type="entry name" value="GSR2449 PROTEIN"/>
    <property type="match status" value="1"/>
</dbReference>
<evidence type="ECO:0000313" key="3">
    <source>
        <dbReference type="EMBL" id="MEJ8850521.1"/>
    </source>
</evidence>
<sequence length="105" mass="11197">MKFASWITYGGDAAKVAELRPQHRAYLARLLAQEQLVLAGPFADGTGGLFVYEAPDEAVAMRLVGEDPFFTGGVFAQVQMKPWNAVFCNADALQAPLACAAMASS</sequence>
<dbReference type="Pfam" id="PF03795">
    <property type="entry name" value="YCII"/>
    <property type="match status" value="1"/>
</dbReference>
<dbReference type="PANTHER" id="PTHR37828:SF1">
    <property type="entry name" value="YCII-RELATED DOMAIN-CONTAINING PROTEIN"/>
    <property type="match status" value="1"/>
</dbReference>
<dbReference type="Proteomes" id="UP001385892">
    <property type="component" value="Unassembled WGS sequence"/>
</dbReference>
<accession>A0ABU8WSJ8</accession>
<dbReference type="SUPFAM" id="SSF54909">
    <property type="entry name" value="Dimeric alpha+beta barrel"/>
    <property type="match status" value="1"/>
</dbReference>
<reference evidence="3 4" key="1">
    <citation type="submission" date="2024-03" db="EMBL/GenBank/DDBJ databases">
        <title>Novel species of the genus Variovorax.</title>
        <authorList>
            <person name="Liu Q."/>
            <person name="Xin Y.-H."/>
        </authorList>
    </citation>
    <scope>NUCLEOTIDE SEQUENCE [LARGE SCALE GENOMIC DNA]</scope>
    <source>
        <strain evidence="3 4">KACC 18900</strain>
    </source>
</reference>
<keyword evidence="4" id="KW-1185">Reference proteome</keyword>
<evidence type="ECO:0000256" key="1">
    <source>
        <dbReference type="ARBA" id="ARBA00007689"/>
    </source>
</evidence>
<protein>
    <submittedName>
        <fullName evidence="3">YciI family protein</fullName>
    </submittedName>
</protein>
<dbReference type="EMBL" id="JBBKZT010000015">
    <property type="protein sequence ID" value="MEJ8850521.1"/>
    <property type="molecule type" value="Genomic_DNA"/>
</dbReference>
<gene>
    <name evidence="3" type="ORF">WKW82_28050</name>
</gene>
<evidence type="ECO:0000313" key="4">
    <source>
        <dbReference type="Proteomes" id="UP001385892"/>
    </source>
</evidence>
<feature type="domain" description="YCII-related" evidence="2">
    <location>
        <begin position="1"/>
        <end position="84"/>
    </location>
</feature>
<proteinExistence type="inferred from homology"/>
<evidence type="ECO:0000259" key="2">
    <source>
        <dbReference type="Pfam" id="PF03795"/>
    </source>
</evidence>
<organism evidence="3 4">
    <name type="scientific">Variovorax rhizosphaerae</name>
    <dbReference type="NCBI Taxonomy" id="1836200"/>
    <lineage>
        <taxon>Bacteria</taxon>
        <taxon>Pseudomonadati</taxon>
        <taxon>Pseudomonadota</taxon>
        <taxon>Betaproteobacteria</taxon>
        <taxon>Burkholderiales</taxon>
        <taxon>Comamonadaceae</taxon>
        <taxon>Variovorax</taxon>
    </lineage>
</organism>
<comment type="caution">
    <text evidence="3">The sequence shown here is derived from an EMBL/GenBank/DDBJ whole genome shotgun (WGS) entry which is preliminary data.</text>
</comment>
<dbReference type="Gene3D" id="3.30.70.1060">
    <property type="entry name" value="Dimeric alpha+beta barrel"/>
    <property type="match status" value="1"/>
</dbReference>
<dbReference type="InterPro" id="IPR011008">
    <property type="entry name" value="Dimeric_a/b-barrel"/>
</dbReference>
<comment type="similarity">
    <text evidence="1">Belongs to the YciI family.</text>
</comment>
<dbReference type="RefSeq" id="WP_340345881.1">
    <property type="nucleotide sequence ID" value="NZ_JBBKZT010000015.1"/>
</dbReference>
<name>A0ABU8WSJ8_9BURK</name>
<dbReference type="InterPro" id="IPR005545">
    <property type="entry name" value="YCII"/>
</dbReference>